<dbReference type="SUPFAM" id="SSF103039">
    <property type="entry name" value="CheC-like"/>
    <property type="match status" value="1"/>
</dbReference>
<dbReference type="RefSeq" id="WP_260747229.1">
    <property type="nucleotide sequence ID" value="NZ_CP092109.1"/>
</dbReference>
<gene>
    <name evidence="3" type="ORF">L9S41_14445</name>
</gene>
<dbReference type="SUPFAM" id="SSF160246">
    <property type="entry name" value="EspE N-terminal domain-like"/>
    <property type="match status" value="2"/>
</dbReference>
<evidence type="ECO:0000256" key="1">
    <source>
        <dbReference type="ARBA" id="ARBA00022500"/>
    </source>
</evidence>
<dbReference type="Gene3D" id="3.40.1550.10">
    <property type="entry name" value="CheC-like"/>
    <property type="match status" value="1"/>
</dbReference>
<dbReference type="Pfam" id="PF13690">
    <property type="entry name" value="CheX"/>
    <property type="match status" value="1"/>
</dbReference>
<evidence type="ECO:0000259" key="2">
    <source>
        <dbReference type="Pfam" id="PF13690"/>
    </source>
</evidence>
<evidence type="ECO:0000313" key="3">
    <source>
        <dbReference type="EMBL" id="UWZ78869.1"/>
    </source>
</evidence>
<dbReference type="Proteomes" id="UP001060414">
    <property type="component" value="Chromosome"/>
</dbReference>
<dbReference type="InterPro" id="IPR037257">
    <property type="entry name" value="T2SS_E_N_sf"/>
</dbReference>
<keyword evidence="4" id="KW-1185">Reference proteome</keyword>
<accession>A0ABY5ZK76</accession>
<dbReference type="InterPro" id="IPR028976">
    <property type="entry name" value="CheC-like_sf"/>
</dbReference>
<evidence type="ECO:0000313" key="4">
    <source>
        <dbReference type="Proteomes" id="UP001060414"/>
    </source>
</evidence>
<keyword evidence="1" id="KW-0145">Chemotaxis</keyword>
<feature type="domain" description="Chemotaxis phosphatase CheX-like" evidence="2">
    <location>
        <begin position="175"/>
        <end position="271"/>
    </location>
</feature>
<reference evidence="3" key="1">
    <citation type="journal article" date="2022" name="Environ. Microbiol.">
        <title>Geoalkalibacter halelectricus SAP #1 sp. nov. possessing extracellular electron transfer and mineral#reducing capabilities from a haloalkaline environment.</title>
        <authorList>
            <person name="Yadav S."/>
            <person name="Singh R."/>
            <person name="Sundharam S.S."/>
            <person name="Chaudhary S."/>
            <person name="Krishnamurthi S."/>
            <person name="Patil S.A."/>
        </authorList>
    </citation>
    <scope>NUCLEOTIDE SEQUENCE</scope>
    <source>
        <strain evidence="3">SAP-1</strain>
    </source>
</reference>
<protein>
    <submittedName>
        <fullName evidence="3">Chemotaxis protein CheX</fullName>
    </submittedName>
</protein>
<dbReference type="EMBL" id="CP092109">
    <property type="protein sequence ID" value="UWZ78869.1"/>
    <property type="molecule type" value="Genomic_DNA"/>
</dbReference>
<organism evidence="3 4">
    <name type="scientific">Geoalkalibacter halelectricus</name>
    <dbReference type="NCBI Taxonomy" id="2847045"/>
    <lineage>
        <taxon>Bacteria</taxon>
        <taxon>Pseudomonadati</taxon>
        <taxon>Thermodesulfobacteriota</taxon>
        <taxon>Desulfuromonadia</taxon>
        <taxon>Desulfuromonadales</taxon>
        <taxon>Geoalkalibacteraceae</taxon>
        <taxon>Geoalkalibacter</taxon>
    </lineage>
</organism>
<proteinExistence type="predicted"/>
<name>A0ABY5ZK76_9BACT</name>
<dbReference type="InterPro" id="IPR028051">
    <property type="entry name" value="CheX-like_dom"/>
</dbReference>
<sequence>MAVKFFGQFLVERGAVDPEKLLAAIDLQERTNLKFGEMALAMGLISAADVERVHDAQRGEDLRFGDMAVKLGILSTEQMQQVLTRQKNNHLYIGEALVKIGALSSARVEELLEAFKADQAPYLASQVVIPAGVSNPAIWEMTADLTYKMLTRVANLSFRPGPCTLTQTLDAKHLTAAMDFSGSLRGRYLLAVSAGVQQAIARAILKESDVSGEPKEVLDDTLMEFINIVCGNVAAKAAQLGHSLDIDPPVILAENQQQGSVPAEFTALSFPLYFADGEEAELSLWIAS</sequence>